<organism evidence="3 4">
    <name type="scientific">Calidifontibacter indicus</name>
    <dbReference type="NCBI Taxonomy" id="419650"/>
    <lineage>
        <taxon>Bacteria</taxon>
        <taxon>Bacillati</taxon>
        <taxon>Actinomycetota</taxon>
        <taxon>Actinomycetes</taxon>
        <taxon>Micrococcales</taxon>
        <taxon>Dermacoccaceae</taxon>
        <taxon>Calidifontibacter</taxon>
    </lineage>
</organism>
<feature type="compositionally biased region" description="Basic and acidic residues" evidence="1">
    <location>
        <begin position="8"/>
        <end position="20"/>
    </location>
</feature>
<feature type="transmembrane region" description="Helical" evidence="2">
    <location>
        <begin position="216"/>
        <end position="237"/>
    </location>
</feature>
<feature type="transmembrane region" description="Helical" evidence="2">
    <location>
        <begin position="26"/>
        <end position="42"/>
    </location>
</feature>
<keyword evidence="2" id="KW-0812">Transmembrane</keyword>
<dbReference type="AlphaFoldDB" id="A0A3D9UJ46"/>
<feature type="transmembrane region" description="Helical" evidence="2">
    <location>
        <begin position="48"/>
        <end position="67"/>
    </location>
</feature>
<name>A0A3D9UJ46_9MICO</name>
<evidence type="ECO:0000256" key="2">
    <source>
        <dbReference type="SAM" id="Phobius"/>
    </source>
</evidence>
<feature type="region of interest" description="Disordered" evidence="1">
    <location>
        <begin position="1"/>
        <end position="22"/>
    </location>
</feature>
<evidence type="ECO:0000313" key="4">
    <source>
        <dbReference type="Proteomes" id="UP000256253"/>
    </source>
</evidence>
<dbReference type="Proteomes" id="UP000256253">
    <property type="component" value="Unassembled WGS sequence"/>
</dbReference>
<protein>
    <recommendedName>
        <fullName evidence="5">DUF1345 domain-containing protein</fullName>
    </recommendedName>
</protein>
<keyword evidence="4" id="KW-1185">Reference proteome</keyword>
<dbReference type="EMBL" id="QTUA01000001">
    <property type="protein sequence ID" value="REF29326.1"/>
    <property type="molecule type" value="Genomic_DNA"/>
</dbReference>
<keyword evidence="2" id="KW-0472">Membrane</keyword>
<accession>A0A3D9UJ46</accession>
<dbReference type="OrthoDB" id="5402524at2"/>
<gene>
    <name evidence="3" type="ORF">DFJ65_0261</name>
</gene>
<evidence type="ECO:0000313" key="3">
    <source>
        <dbReference type="EMBL" id="REF29326.1"/>
    </source>
</evidence>
<reference evidence="3 4" key="1">
    <citation type="submission" date="2018-08" db="EMBL/GenBank/DDBJ databases">
        <title>Sequencing the genomes of 1000 actinobacteria strains.</title>
        <authorList>
            <person name="Klenk H.-P."/>
        </authorList>
    </citation>
    <scope>NUCLEOTIDE SEQUENCE [LARGE SCALE GENOMIC DNA]</scope>
    <source>
        <strain evidence="3 4">DSM 22967</strain>
    </source>
</reference>
<feature type="transmembrane region" description="Helical" evidence="2">
    <location>
        <begin position="79"/>
        <end position="103"/>
    </location>
</feature>
<sequence>MVENDLDNNAREDGERRRQAAGENRLPPAIAVVVAALAYGLLPSELQFGPRLVMPVLSLLLLTAVVVTNPVRMNKESRWSRIASTMLACLIIVANLVGLGMLVASLSDEEASAPALLLGAVQVWLTGVIGFALLYWELDRGGPVARRTKPRSQLPPADWRFSQDENDDTVIEVKRSASTTSGWVPTFLDYAYMSLTNSSAFSPTDTMPLSARAKCLMGLQATAALFISLLVVARAVGSLGGGG</sequence>
<evidence type="ECO:0000256" key="1">
    <source>
        <dbReference type="SAM" id="MobiDB-lite"/>
    </source>
</evidence>
<keyword evidence="2" id="KW-1133">Transmembrane helix</keyword>
<evidence type="ECO:0008006" key="5">
    <source>
        <dbReference type="Google" id="ProtNLM"/>
    </source>
</evidence>
<proteinExistence type="predicted"/>
<dbReference type="RefSeq" id="WP_115921454.1">
    <property type="nucleotide sequence ID" value="NZ_QTUA01000001.1"/>
</dbReference>
<comment type="caution">
    <text evidence="3">The sequence shown here is derived from an EMBL/GenBank/DDBJ whole genome shotgun (WGS) entry which is preliminary data.</text>
</comment>
<feature type="transmembrane region" description="Helical" evidence="2">
    <location>
        <begin position="115"/>
        <end position="136"/>
    </location>
</feature>